<feature type="non-terminal residue" evidence="3">
    <location>
        <position position="1"/>
    </location>
</feature>
<dbReference type="GO" id="GO:0008270">
    <property type="term" value="F:zinc ion binding"/>
    <property type="evidence" value="ECO:0007669"/>
    <property type="project" value="InterPro"/>
</dbReference>
<feature type="domain" description="Peptidase M26 N-terminal" evidence="1">
    <location>
        <begin position="2"/>
        <end position="93"/>
    </location>
</feature>
<dbReference type="RefSeq" id="WP_269058262.1">
    <property type="nucleotide sequence ID" value="NZ_WNHX01000178.1"/>
</dbReference>
<evidence type="ECO:0000313" key="3">
    <source>
        <dbReference type="EMBL" id="MTV87987.1"/>
    </source>
</evidence>
<protein>
    <submittedName>
        <fullName evidence="3">Peptidase M26</fullName>
    </submittedName>
</protein>
<dbReference type="Proteomes" id="UP000469505">
    <property type="component" value="Unassembled WGS sequence"/>
</dbReference>
<dbReference type="GO" id="GO:0016020">
    <property type="term" value="C:membrane"/>
    <property type="evidence" value="ECO:0007669"/>
    <property type="project" value="InterPro"/>
</dbReference>
<feature type="domain" description="GLUG" evidence="2">
    <location>
        <begin position="97"/>
        <end position="121"/>
    </location>
</feature>
<feature type="domain" description="GLUG" evidence="2">
    <location>
        <begin position="164"/>
        <end position="190"/>
    </location>
</feature>
<dbReference type="GO" id="GO:0004222">
    <property type="term" value="F:metalloendopeptidase activity"/>
    <property type="evidence" value="ECO:0007669"/>
    <property type="project" value="InterPro"/>
</dbReference>
<proteinExistence type="predicted"/>
<dbReference type="EMBL" id="WNHX01000178">
    <property type="protein sequence ID" value="MTV87987.1"/>
    <property type="molecule type" value="Genomic_DNA"/>
</dbReference>
<organism evidence="3 4">
    <name type="scientific">Streptococcus pneumoniae</name>
    <dbReference type="NCBI Taxonomy" id="1313"/>
    <lineage>
        <taxon>Bacteria</taxon>
        <taxon>Bacillati</taxon>
        <taxon>Bacillota</taxon>
        <taxon>Bacilli</taxon>
        <taxon>Lactobacillales</taxon>
        <taxon>Streptococcaceae</taxon>
        <taxon>Streptococcus</taxon>
    </lineage>
</organism>
<dbReference type="InterPro" id="IPR008006">
    <property type="entry name" value="Peptidase_M26_N_dom"/>
</dbReference>
<sequence length="226" mass="23203">VYTLASDMTADEVSLGDKQTSYLTGAFTGSLIGSDGTKSYAIYDLKKPLFDTLNGATVRDLDIKTVSADSKENVAALAKAANSANINNVAVEGKISGAKSVAGLVASATNTVIENSSFTGKLIANHQDSNKNDTGGIVGNITGNSSRVNKVRVDALISTNARNNNQTAGGIVGRLENGALISNSVATGEIRNGQGYSRVGGIVGSTWQNGRVNNVVSNVDVGDGYV</sequence>
<gene>
    <name evidence="3" type="ORF">GM543_10945</name>
</gene>
<comment type="caution">
    <text evidence="3">The sequence shown here is derived from an EMBL/GenBank/DDBJ whole genome shotgun (WGS) entry which is preliminary data.</text>
</comment>
<dbReference type="AlphaFoldDB" id="A0A6I3U6X9"/>
<accession>A0A6I3U6X9</accession>
<dbReference type="Pfam" id="PF07581">
    <property type="entry name" value="Glug"/>
    <property type="match status" value="2"/>
</dbReference>
<dbReference type="InterPro" id="IPR011493">
    <property type="entry name" value="GLUG"/>
</dbReference>
<evidence type="ECO:0000313" key="4">
    <source>
        <dbReference type="Proteomes" id="UP000469505"/>
    </source>
</evidence>
<evidence type="ECO:0000259" key="2">
    <source>
        <dbReference type="Pfam" id="PF07581"/>
    </source>
</evidence>
<dbReference type="Gene3D" id="2.160.20.110">
    <property type="match status" value="1"/>
</dbReference>
<evidence type="ECO:0000259" key="1">
    <source>
        <dbReference type="Pfam" id="PF05342"/>
    </source>
</evidence>
<dbReference type="Pfam" id="PF05342">
    <property type="entry name" value="Peptidase_M26_N"/>
    <property type="match status" value="1"/>
</dbReference>
<reference evidence="3 4" key="1">
    <citation type="submission" date="2019-11" db="EMBL/GenBank/DDBJ databases">
        <title>Growth characteristics of pneumococcus vary with the chemical composition of the capsule and with environmental conditions.</title>
        <authorList>
            <person name="Tothpal A."/>
            <person name="Desobry K."/>
            <person name="Joshi S."/>
            <person name="Wyllie A.L."/>
            <person name="Weinberger D.M."/>
        </authorList>
    </citation>
    <scope>NUCLEOTIDE SEQUENCE [LARGE SCALE GENOMIC DNA]</scope>
    <source>
        <strain evidence="4">pnumococcus35B</strain>
    </source>
</reference>
<name>A0A6I3U6X9_STREE</name>
<feature type="non-terminal residue" evidence="3">
    <location>
        <position position="226"/>
    </location>
</feature>